<dbReference type="PANTHER" id="PTHR35893">
    <property type="entry name" value="INNER MEMBRANE PROTEIN-RELATED"/>
    <property type="match status" value="1"/>
</dbReference>
<feature type="transmembrane region" description="Helical" evidence="8">
    <location>
        <begin position="83"/>
        <end position="101"/>
    </location>
</feature>
<keyword evidence="4" id="KW-0997">Cell inner membrane</keyword>
<evidence type="ECO:0000256" key="7">
    <source>
        <dbReference type="ARBA" id="ARBA00023136"/>
    </source>
</evidence>
<evidence type="ECO:0000259" key="9">
    <source>
        <dbReference type="Pfam" id="PF05957"/>
    </source>
</evidence>
<dbReference type="EMBL" id="LN681231">
    <property type="protein sequence ID" value="CEK28203.1"/>
    <property type="molecule type" value="Genomic_DNA"/>
</dbReference>
<keyword evidence="6 8" id="KW-1133">Transmembrane helix</keyword>
<evidence type="ECO:0000313" key="13">
    <source>
        <dbReference type="Proteomes" id="UP000255169"/>
    </source>
</evidence>
<evidence type="ECO:0000313" key="11">
    <source>
        <dbReference type="EMBL" id="CEK28203.1"/>
    </source>
</evidence>
<organism evidence="11">
    <name type="scientific">Yersinia ruckeri</name>
    <dbReference type="NCBI Taxonomy" id="29486"/>
    <lineage>
        <taxon>Bacteria</taxon>
        <taxon>Pseudomonadati</taxon>
        <taxon>Pseudomonadota</taxon>
        <taxon>Gammaproteobacteria</taxon>
        <taxon>Enterobacterales</taxon>
        <taxon>Yersiniaceae</taxon>
        <taxon>Yersinia</taxon>
    </lineage>
</organism>
<gene>
    <name evidence="12" type="primary">elaB_2</name>
    <name evidence="11" type="ORF">CSF007_12320</name>
    <name evidence="12" type="ORF">NCTC10476_03252</name>
</gene>
<dbReference type="Pfam" id="PF05957">
    <property type="entry name" value="DUF883"/>
    <property type="match status" value="1"/>
</dbReference>
<evidence type="ECO:0000256" key="4">
    <source>
        <dbReference type="ARBA" id="ARBA00022519"/>
    </source>
</evidence>
<evidence type="ECO:0000259" key="10">
    <source>
        <dbReference type="Pfam" id="PF19029"/>
    </source>
</evidence>
<feature type="domain" description="DUF883" evidence="10">
    <location>
        <begin position="74"/>
        <end position="103"/>
    </location>
</feature>
<keyword evidence="7 8" id="KW-0472">Membrane</keyword>
<evidence type="ECO:0000313" key="12">
    <source>
        <dbReference type="EMBL" id="SUQ01869.1"/>
    </source>
</evidence>
<evidence type="ECO:0000256" key="5">
    <source>
        <dbReference type="ARBA" id="ARBA00022692"/>
    </source>
</evidence>
<dbReference type="GO" id="GO:0005886">
    <property type="term" value="C:plasma membrane"/>
    <property type="evidence" value="ECO:0007669"/>
    <property type="project" value="UniProtKB-SubCell"/>
</dbReference>
<dbReference type="InterPro" id="IPR043605">
    <property type="entry name" value="DUF883_C"/>
</dbReference>
<dbReference type="KEGG" id="yrb:UGYR_04730"/>
<comment type="subcellular location">
    <subcellularLocation>
        <location evidence="1">Cell inner membrane</location>
        <topology evidence="1">Single-pass membrane protein</topology>
    </subcellularLocation>
</comment>
<dbReference type="PANTHER" id="PTHR35893:SF1">
    <property type="entry name" value="PROTEIN ELAB"/>
    <property type="match status" value="1"/>
</dbReference>
<protein>
    <submittedName>
        <fullName evidence="11 12">ElaB protein</fullName>
    </submittedName>
</protein>
<dbReference type="OrthoDB" id="5298386at2"/>
<dbReference type="InterPro" id="IPR043604">
    <property type="entry name" value="DUF883_N"/>
</dbReference>
<keyword evidence="5 8" id="KW-0812">Transmembrane</keyword>
<dbReference type="EMBL" id="UHJG01000001">
    <property type="protein sequence ID" value="SUQ01869.1"/>
    <property type="molecule type" value="Genomic_DNA"/>
</dbReference>
<dbReference type="GeneID" id="66880096"/>
<feature type="domain" description="DUF883" evidence="9">
    <location>
        <begin position="11"/>
        <end position="58"/>
    </location>
</feature>
<comment type="similarity">
    <text evidence="2">Belongs to the ElaB/YgaM/YqjD family.</text>
</comment>
<keyword evidence="3" id="KW-1003">Cell membrane</keyword>
<reference evidence="11" key="1">
    <citation type="journal article" date="2015" name="Genome Announc.">
        <title>Complete Genome Sequence of Yersinia ruckeri Strain CSF007-82, Etiologic Agent of Red Mouth Disease in Salmonid Fish.</title>
        <authorList>
            <person name="Nelson M.C."/>
            <person name="LaPatra S.E."/>
            <person name="Welch T.J."/>
            <person name="Graf J."/>
        </authorList>
    </citation>
    <scope>NUCLEOTIDE SEQUENCE</scope>
    <source>
        <strain evidence="11">CSF007-82</strain>
    </source>
</reference>
<dbReference type="RefSeq" id="WP_004717839.1">
    <property type="nucleotide sequence ID" value="NZ_CABIHT010000007.1"/>
</dbReference>
<keyword evidence="13" id="KW-1185">Reference proteome</keyword>
<dbReference type="InterPro" id="IPR010279">
    <property type="entry name" value="YqjD/ElaB"/>
</dbReference>
<accession>A0A0A5FNA3</accession>
<sequence length="103" mass="11419">MSRVNAPQQTSLDDDLNMLTDTLEEVLRSSGNMGDDGYQLVKARAENTLKAVRDRLNGKMDCSIERAKDAVCRTNEYVREKPWHGVGIGATVGLIVGLLLTRR</sequence>
<evidence type="ECO:0000256" key="3">
    <source>
        <dbReference type="ARBA" id="ARBA00022475"/>
    </source>
</evidence>
<dbReference type="GO" id="GO:0043022">
    <property type="term" value="F:ribosome binding"/>
    <property type="evidence" value="ECO:0007669"/>
    <property type="project" value="InterPro"/>
</dbReference>
<dbReference type="PATRIC" id="fig|29486.45.peg.1021"/>
<evidence type="ECO:0000256" key="6">
    <source>
        <dbReference type="ARBA" id="ARBA00022989"/>
    </source>
</evidence>
<name>A0A0A5FNA3_YERRU</name>
<dbReference type="STRING" id="29486.UGYR_04730"/>
<dbReference type="Pfam" id="PF19029">
    <property type="entry name" value="DUF883_C"/>
    <property type="match status" value="1"/>
</dbReference>
<dbReference type="AlphaFoldDB" id="A0A0A5FNA3"/>
<evidence type="ECO:0000256" key="1">
    <source>
        <dbReference type="ARBA" id="ARBA00004377"/>
    </source>
</evidence>
<reference evidence="12 13" key="2">
    <citation type="submission" date="2018-06" db="EMBL/GenBank/DDBJ databases">
        <authorList>
            <consortium name="Pathogen Informatics"/>
            <person name="Doyle S."/>
        </authorList>
    </citation>
    <scope>NUCLEOTIDE SEQUENCE [LARGE SCALE GENOMIC DNA]</scope>
    <source>
        <strain evidence="12 13">NCTC10476</strain>
    </source>
</reference>
<dbReference type="Proteomes" id="UP000255169">
    <property type="component" value="Unassembled WGS sequence"/>
</dbReference>
<evidence type="ECO:0000256" key="8">
    <source>
        <dbReference type="SAM" id="Phobius"/>
    </source>
</evidence>
<proteinExistence type="inferred from homology"/>
<evidence type="ECO:0000256" key="2">
    <source>
        <dbReference type="ARBA" id="ARBA00010423"/>
    </source>
</evidence>